<keyword evidence="2" id="KW-1185">Reference proteome</keyword>
<organism evidence="1 2">
    <name type="scientific">Jeotgalibacillus terrae</name>
    <dbReference type="NCBI Taxonomy" id="587735"/>
    <lineage>
        <taxon>Bacteria</taxon>
        <taxon>Bacillati</taxon>
        <taxon>Bacillota</taxon>
        <taxon>Bacilli</taxon>
        <taxon>Bacillales</taxon>
        <taxon>Caryophanaceae</taxon>
        <taxon>Jeotgalibacillus</taxon>
    </lineage>
</organism>
<dbReference type="Proteomes" id="UP001597561">
    <property type="component" value="Unassembled WGS sequence"/>
</dbReference>
<comment type="caution">
    <text evidence="1">The sequence shown here is derived from an EMBL/GenBank/DDBJ whole genome shotgun (WGS) entry which is preliminary data.</text>
</comment>
<name>A0ABW5ZDE0_9BACL</name>
<evidence type="ECO:0000313" key="2">
    <source>
        <dbReference type="Proteomes" id="UP001597561"/>
    </source>
</evidence>
<sequence length="648" mass="74164">MLQSEKSLNDFLFAAGLPLTIRADVIREAMKKTAGKRLSLIIEKGESVPTLKTSDTFKHSEDEEVWFEVTQLDMRDRVSVLLPYFDEAAEFDKEAFIRLKERMENRFGYRISDEQLDQLMKMMTDAVKERPAEILPDAPSVISGTVESADSKPLRLNWPVMTVAGAAIIAVIFLLLQDPNSNDGAGETTFAPDQSETLEEAEQDMTAAVKDVTDFLSEQTGLNKEELEELEYVELLIARMESAMELGAIADNEETVRDAISMMRNVERLAANEMITPINKLASDAQQVSTRTSYGILQANDALLSRFTSNSFGMIDVYQDALGKYESELNGLDTDIARFQFSDEAQALLDKIKENGFEVTIRSEQQSFDVNYSEERIDRAIDGLLTDEYARMIREKKYFPYVTEDRETEYSYAQQSIKLLTSEEILSRMAGDEGLTSQMLIEHSRLFQSFLLDVTDESQRVRPEVLEAWEGLITEENVQKYSTARYIREIYNALSETDYMMTDAVREIRDKYTLVPVLYRIRYDDAYFPLSENLQEKYNMLNTFQNITDISYFLPKETVLIYLNAISLNNPEVAEVISVPGTFVNDDQLNWSDRDILVNRITSIKTEFADGKAIVTLSGEEYEEKEVRLQEINGVWMVEFDADHLSWF</sequence>
<reference evidence="2" key="1">
    <citation type="journal article" date="2019" name="Int. J. Syst. Evol. Microbiol.">
        <title>The Global Catalogue of Microorganisms (GCM) 10K type strain sequencing project: providing services to taxonomists for standard genome sequencing and annotation.</title>
        <authorList>
            <consortium name="The Broad Institute Genomics Platform"/>
            <consortium name="The Broad Institute Genome Sequencing Center for Infectious Disease"/>
            <person name="Wu L."/>
            <person name="Ma J."/>
        </authorList>
    </citation>
    <scope>NUCLEOTIDE SEQUENCE [LARGE SCALE GENOMIC DNA]</scope>
    <source>
        <strain evidence="2">KCTC 13528</strain>
    </source>
</reference>
<gene>
    <name evidence="1" type="ORF">ACFS5P_02885</name>
</gene>
<dbReference type="EMBL" id="JBHUPG010000004">
    <property type="protein sequence ID" value="MFD2910813.1"/>
    <property type="molecule type" value="Genomic_DNA"/>
</dbReference>
<proteinExistence type="predicted"/>
<dbReference type="RefSeq" id="WP_204730529.1">
    <property type="nucleotide sequence ID" value="NZ_JAFBDK010000019.1"/>
</dbReference>
<evidence type="ECO:0000313" key="1">
    <source>
        <dbReference type="EMBL" id="MFD2910813.1"/>
    </source>
</evidence>
<accession>A0ABW5ZDE0</accession>
<protein>
    <submittedName>
        <fullName evidence="1">Uncharacterized protein</fullName>
    </submittedName>
</protein>